<evidence type="ECO:0000256" key="8">
    <source>
        <dbReference type="ARBA" id="ARBA00023242"/>
    </source>
</evidence>
<dbReference type="Gene3D" id="6.10.140.1520">
    <property type="match status" value="1"/>
</dbReference>
<evidence type="ECO:0000256" key="4">
    <source>
        <dbReference type="ARBA" id="ARBA00020631"/>
    </source>
</evidence>
<feature type="region of interest" description="Disordered" evidence="12">
    <location>
        <begin position="34"/>
        <end position="53"/>
    </location>
</feature>
<evidence type="ECO:0000256" key="9">
    <source>
        <dbReference type="ARBA" id="ARBA00025687"/>
    </source>
</evidence>
<evidence type="ECO:0000256" key="6">
    <source>
        <dbReference type="ARBA" id="ARBA00023159"/>
    </source>
</evidence>
<keyword evidence="11" id="KW-0175">Coiled coil</keyword>
<comment type="subcellular location">
    <subcellularLocation>
        <location evidence="1 10">Nucleus</location>
    </subcellularLocation>
</comment>
<dbReference type="InterPro" id="IPR009244">
    <property type="entry name" value="Mediatior_Med7"/>
</dbReference>
<keyword evidence="5 10" id="KW-0805">Transcription regulation</keyword>
<dbReference type="AlphaFoldDB" id="A0A507QYG7"/>
<dbReference type="PANTHER" id="PTHR21428">
    <property type="entry name" value="MEDIATOR OF RNA POLYMERASE II TRANSCRIPTION SUBUNIT 7"/>
    <property type="match status" value="1"/>
</dbReference>
<dbReference type="Proteomes" id="UP000319663">
    <property type="component" value="Unassembled WGS sequence"/>
</dbReference>
<reference evidence="13 14" key="1">
    <citation type="submission" date="2019-06" db="EMBL/GenBank/DDBJ databases">
        <title>Wine fermentation using esterase from Monascus purpureus.</title>
        <authorList>
            <person name="Geng C."/>
            <person name="Zhang Y."/>
        </authorList>
    </citation>
    <scope>NUCLEOTIDE SEQUENCE [LARGE SCALE GENOMIC DNA]</scope>
    <source>
        <strain evidence="13">HQ1</strain>
    </source>
</reference>
<evidence type="ECO:0000256" key="3">
    <source>
        <dbReference type="ARBA" id="ARBA00011837"/>
    </source>
</evidence>
<keyword evidence="8 10" id="KW-0539">Nucleus</keyword>
<comment type="caution">
    <text evidence="13">The sequence shown here is derived from an EMBL/GenBank/DDBJ whole genome shotgun (WGS) entry which is preliminary data.</text>
</comment>
<keyword evidence="14" id="KW-1185">Reference proteome</keyword>
<protein>
    <recommendedName>
        <fullName evidence="4 10">Mediator of RNA polymerase II transcription subunit 7</fullName>
    </recommendedName>
</protein>
<dbReference type="GO" id="GO:0016592">
    <property type="term" value="C:mediator complex"/>
    <property type="evidence" value="ECO:0007669"/>
    <property type="project" value="InterPro"/>
</dbReference>
<feature type="coiled-coil region" evidence="11">
    <location>
        <begin position="186"/>
        <end position="220"/>
    </location>
</feature>
<proteinExistence type="inferred from homology"/>
<name>A0A507QYG7_MONPU</name>
<dbReference type="Pfam" id="PF05983">
    <property type="entry name" value="Med7"/>
    <property type="match status" value="1"/>
</dbReference>
<dbReference type="GO" id="GO:0003712">
    <property type="term" value="F:transcription coregulator activity"/>
    <property type="evidence" value="ECO:0007669"/>
    <property type="project" value="InterPro"/>
</dbReference>
<dbReference type="InterPro" id="IPR044888">
    <property type="entry name" value="Mediatior_Med7_sf"/>
</dbReference>
<gene>
    <name evidence="13" type="primary">MED7</name>
    <name evidence="13" type="ORF">MPDQ_005626</name>
</gene>
<evidence type="ECO:0000256" key="5">
    <source>
        <dbReference type="ARBA" id="ARBA00023015"/>
    </source>
</evidence>
<keyword evidence="7 10" id="KW-0804">Transcription</keyword>
<evidence type="ECO:0000313" key="13">
    <source>
        <dbReference type="EMBL" id="TQB73703.1"/>
    </source>
</evidence>
<dbReference type="InterPro" id="IPR037212">
    <property type="entry name" value="Med7/Med21-like"/>
</dbReference>
<dbReference type="PANTHER" id="PTHR21428:SF11">
    <property type="entry name" value="MEDIATOR OF RNA POLYMERASE II TRANSCRIPTION SUBUNIT 7"/>
    <property type="match status" value="1"/>
</dbReference>
<evidence type="ECO:0000256" key="10">
    <source>
        <dbReference type="RuleBase" id="RU364060"/>
    </source>
</evidence>
<dbReference type="SUPFAM" id="SSF140718">
    <property type="entry name" value="Mediator hinge subcomplex-like"/>
    <property type="match status" value="1"/>
</dbReference>
<evidence type="ECO:0000256" key="2">
    <source>
        <dbReference type="ARBA" id="ARBA00009994"/>
    </source>
</evidence>
<sequence length="260" mass="29421">MAEIGQPRAVTAAFAPPPPLWKHFTPENLNKLEEFKKEASKGEDGKPQRKKWTPAELRALVLPPELRFLVPPEIPTSGHYSVFGELQSLSTALPSLEEQGIEQLYPSPPTTDGRESPQKPSRPLNHAYYLLKISKSLLLNFLEFVGILSIAPEQFQSKVEDLRNLFINAHHLLNLYRPHQARESLIMMMEEQLDRAREDIRQMDKVKAEIEGVLEQLRAEGLDADAAGQAVFKEASEHASRGEDAIEESRLVWDLIEESN</sequence>
<comment type="similarity">
    <text evidence="2 10">Belongs to the Mediator complex subunit 7 family.</text>
</comment>
<dbReference type="STRING" id="5098.A0A507QYG7"/>
<dbReference type="Gene3D" id="6.10.140.200">
    <property type="match status" value="1"/>
</dbReference>
<comment type="function">
    <text evidence="9">Component of the Mediator complex, a coactivator involved in the regulated transcription of nearly all RNA polymerase II-dependent genes. Mediator functions as a bridge to convey information from gene-specific regulatory proteins to the basal RNA polymerase II transcription machinery. Mediator is recruited to promoters by direct interactions with regulatory proteins and serves as a scaffold for the assembly of a functional preinitiation complex with RNA polymerase II and the general transcription factors.</text>
</comment>
<feature type="compositionally biased region" description="Basic and acidic residues" evidence="12">
    <location>
        <begin position="34"/>
        <end position="47"/>
    </location>
</feature>
<dbReference type="GO" id="GO:0070847">
    <property type="term" value="C:core mediator complex"/>
    <property type="evidence" value="ECO:0007669"/>
    <property type="project" value="TreeGrafter"/>
</dbReference>
<dbReference type="EMBL" id="VIFY01000040">
    <property type="protein sequence ID" value="TQB73703.1"/>
    <property type="molecule type" value="Genomic_DNA"/>
</dbReference>
<evidence type="ECO:0000256" key="7">
    <source>
        <dbReference type="ARBA" id="ARBA00023163"/>
    </source>
</evidence>
<keyword evidence="6 10" id="KW-0010">Activator</keyword>
<evidence type="ECO:0000313" key="14">
    <source>
        <dbReference type="Proteomes" id="UP000319663"/>
    </source>
</evidence>
<accession>A0A507QYG7</accession>
<evidence type="ECO:0000256" key="12">
    <source>
        <dbReference type="SAM" id="MobiDB-lite"/>
    </source>
</evidence>
<evidence type="ECO:0000256" key="1">
    <source>
        <dbReference type="ARBA" id="ARBA00004123"/>
    </source>
</evidence>
<evidence type="ECO:0000256" key="11">
    <source>
        <dbReference type="SAM" id="Coils"/>
    </source>
</evidence>
<comment type="subunit">
    <text evidence="3 10">Component of the Mediator complex.</text>
</comment>
<dbReference type="OrthoDB" id="10253553at2759"/>
<dbReference type="GO" id="GO:0006357">
    <property type="term" value="P:regulation of transcription by RNA polymerase II"/>
    <property type="evidence" value="ECO:0007669"/>
    <property type="project" value="InterPro"/>
</dbReference>
<organism evidence="13 14">
    <name type="scientific">Monascus purpureus</name>
    <name type="common">Red mold</name>
    <name type="synonym">Monascus anka</name>
    <dbReference type="NCBI Taxonomy" id="5098"/>
    <lineage>
        <taxon>Eukaryota</taxon>
        <taxon>Fungi</taxon>
        <taxon>Dikarya</taxon>
        <taxon>Ascomycota</taxon>
        <taxon>Pezizomycotina</taxon>
        <taxon>Eurotiomycetes</taxon>
        <taxon>Eurotiomycetidae</taxon>
        <taxon>Eurotiales</taxon>
        <taxon>Aspergillaceae</taxon>
        <taxon>Monascus</taxon>
    </lineage>
</organism>